<accession>A0AAW1RZ43</accession>
<sequence>MQHAAYSPYQLSRQLALALHAIASNKDRQGPALWFDKPETLQSSTYTSADLQKAYDTVQHDLLWAKLESIVVGSRVMAANQSSNGSQWDHFHEDGCPGWPRGAWVYVRPHPL</sequence>
<organism evidence="1 2">
    <name type="scientific">Apatococcus lobatus</name>
    <dbReference type="NCBI Taxonomy" id="904363"/>
    <lineage>
        <taxon>Eukaryota</taxon>
        <taxon>Viridiplantae</taxon>
        <taxon>Chlorophyta</taxon>
        <taxon>core chlorophytes</taxon>
        <taxon>Trebouxiophyceae</taxon>
        <taxon>Chlorellales</taxon>
        <taxon>Chlorellaceae</taxon>
        <taxon>Apatococcus</taxon>
    </lineage>
</organism>
<gene>
    <name evidence="1" type="ORF">WJX74_008121</name>
</gene>
<reference evidence="1 2" key="1">
    <citation type="journal article" date="2024" name="Nat. Commun.">
        <title>Phylogenomics reveals the evolutionary origins of lichenization in chlorophyte algae.</title>
        <authorList>
            <person name="Puginier C."/>
            <person name="Libourel C."/>
            <person name="Otte J."/>
            <person name="Skaloud P."/>
            <person name="Haon M."/>
            <person name="Grisel S."/>
            <person name="Petersen M."/>
            <person name="Berrin J.G."/>
            <person name="Delaux P.M."/>
            <person name="Dal Grande F."/>
            <person name="Keller J."/>
        </authorList>
    </citation>
    <scope>NUCLEOTIDE SEQUENCE [LARGE SCALE GENOMIC DNA]</scope>
    <source>
        <strain evidence="1 2">SAG 2145</strain>
    </source>
</reference>
<evidence type="ECO:0000313" key="1">
    <source>
        <dbReference type="EMBL" id="KAK9839026.1"/>
    </source>
</evidence>
<evidence type="ECO:0000313" key="2">
    <source>
        <dbReference type="Proteomes" id="UP001438707"/>
    </source>
</evidence>
<dbReference type="AlphaFoldDB" id="A0AAW1RZ43"/>
<dbReference type="Proteomes" id="UP001438707">
    <property type="component" value="Unassembled WGS sequence"/>
</dbReference>
<proteinExistence type="predicted"/>
<protein>
    <recommendedName>
        <fullName evidence="3">Reverse transcriptase</fullName>
    </recommendedName>
</protein>
<evidence type="ECO:0008006" key="3">
    <source>
        <dbReference type="Google" id="ProtNLM"/>
    </source>
</evidence>
<comment type="caution">
    <text evidence="1">The sequence shown here is derived from an EMBL/GenBank/DDBJ whole genome shotgun (WGS) entry which is preliminary data.</text>
</comment>
<name>A0AAW1RZ43_9CHLO</name>
<keyword evidence="2" id="KW-1185">Reference proteome</keyword>
<dbReference type="EMBL" id="JALJOS010000005">
    <property type="protein sequence ID" value="KAK9839026.1"/>
    <property type="molecule type" value="Genomic_DNA"/>
</dbReference>